<dbReference type="SUPFAM" id="SSF141000">
    <property type="entry name" value="Glu-tRNAGln amidotransferase C subunit"/>
    <property type="match status" value="1"/>
</dbReference>
<dbReference type="GO" id="GO:0006450">
    <property type="term" value="P:regulation of translational fidelity"/>
    <property type="evidence" value="ECO:0007669"/>
    <property type="project" value="InterPro"/>
</dbReference>
<dbReference type="EC" id="6.3.5.-" evidence="6"/>
<dbReference type="PANTHER" id="PTHR15004:SF0">
    <property type="entry name" value="GLUTAMYL-TRNA(GLN) AMIDOTRANSFERASE SUBUNIT C, MITOCHONDRIAL"/>
    <property type="match status" value="1"/>
</dbReference>
<dbReference type="GO" id="GO:0050566">
    <property type="term" value="F:asparaginyl-tRNA synthase (glutamine-hydrolyzing) activity"/>
    <property type="evidence" value="ECO:0007669"/>
    <property type="project" value="RHEA"/>
</dbReference>
<reference evidence="7 8" key="1">
    <citation type="journal article" date="2015" name="Genome Announc.">
        <title>Draft Genome Sequence of Clostridium tyrobutyricum Strain DIVETGP, Isolated from Cow's Milk for Grana Padano Production.</title>
        <authorList>
            <person name="Soggiu A."/>
            <person name="Piras C."/>
            <person name="Gaiarsa S."/>
            <person name="Sassera D."/>
            <person name="Roncada P."/>
            <person name="Bendixen E."/>
            <person name="Brasca M."/>
            <person name="Bonizzi L."/>
        </authorList>
    </citation>
    <scope>NUCLEOTIDE SEQUENCE [LARGE SCALE GENOMIC DNA]</scope>
    <source>
        <strain evidence="7 8">DIVETGP</strain>
    </source>
</reference>
<dbReference type="OrthoDB" id="9813938at2"/>
<evidence type="ECO:0000256" key="5">
    <source>
        <dbReference type="ARBA" id="ARBA00047913"/>
    </source>
</evidence>
<organism evidence="7 8">
    <name type="scientific">Clostridium tyrobutyricum DIVETGP</name>
    <dbReference type="NCBI Taxonomy" id="1408889"/>
    <lineage>
        <taxon>Bacteria</taxon>
        <taxon>Bacillati</taxon>
        <taxon>Bacillota</taxon>
        <taxon>Clostridia</taxon>
        <taxon>Eubacteriales</taxon>
        <taxon>Clostridiaceae</taxon>
        <taxon>Clostridium</taxon>
    </lineage>
</organism>
<dbReference type="EMBL" id="CBXI010000032">
    <property type="protein sequence ID" value="CDL91806.1"/>
    <property type="molecule type" value="Genomic_DNA"/>
</dbReference>
<keyword evidence="7" id="KW-0808">Transferase</keyword>
<dbReference type="PANTHER" id="PTHR15004">
    <property type="entry name" value="GLUTAMYL-TRNA(GLN) AMIDOTRANSFERASE SUBUNIT C, MITOCHONDRIAL"/>
    <property type="match status" value="1"/>
</dbReference>
<comment type="caution">
    <text evidence="7">The sequence shown here is derived from an EMBL/GenBank/DDBJ whole genome shotgun (WGS) entry which is preliminary data.</text>
</comment>
<keyword evidence="6 7" id="KW-0436">Ligase</keyword>
<dbReference type="Pfam" id="PF02686">
    <property type="entry name" value="GatC"/>
    <property type="match status" value="1"/>
</dbReference>
<evidence type="ECO:0000313" key="8">
    <source>
        <dbReference type="Proteomes" id="UP000019482"/>
    </source>
</evidence>
<dbReference type="GO" id="GO:0016740">
    <property type="term" value="F:transferase activity"/>
    <property type="evidence" value="ECO:0007669"/>
    <property type="project" value="UniProtKB-KW"/>
</dbReference>
<dbReference type="InterPro" id="IPR003837">
    <property type="entry name" value="GatC"/>
</dbReference>
<keyword evidence="6" id="KW-0648">Protein biosynthesis</keyword>
<name>W6N650_CLOTY</name>
<evidence type="ECO:0000256" key="1">
    <source>
        <dbReference type="ARBA" id="ARBA00010757"/>
    </source>
</evidence>
<dbReference type="NCBIfam" id="TIGR00135">
    <property type="entry name" value="gatC"/>
    <property type="match status" value="1"/>
</dbReference>
<dbReference type="InterPro" id="IPR036113">
    <property type="entry name" value="Asp/Glu-ADT_sf_sub_c"/>
</dbReference>
<accession>W6N650</accession>
<evidence type="ECO:0000313" key="7">
    <source>
        <dbReference type="EMBL" id="CDL91806.1"/>
    </source>
</evidence>
<comment type="subunit">
    <text evidence="2 6">Heterotrimer of A, B and C subunits.</text>
</comment>
<dbReference type="RefSeq" id="WP_017751947.1">
    <property type="nucleotide sequence ID" value="NZ_CBXI010000032.1"/>
</dbReference>
<keyword evidence="8" id="KW-1185">Reference proteome</keyword>
<dbReference type="Proteomes" id="UP000019482">
    <property type="component" value="Unassembled WGS sequence"/>
</dbReference>
<keyword evidence="6" id="KW-0067">ATP-binding</keyword>
<comment type="catalytic activity">
    <reaction evidence="5 6">
        <text>L-glutamyl-tRNA(Gln) + L-glutamine + ATP + H2O = L-glutaminyl-tRNA(Gln) + L-glutamate + ADP + phosphate + H(+)</text>
        <dbReference type="Rhea" id="RHEA:17521"/>
        <dbReference type="Rhea" id="RHEA-COMP:9681"/>
        <dbReference type="Rhea" id="RHEA-COMP:9684"/>
        <dbReference type="ChEBI" id="CHEBI:15377"/>
        <dbReference type="ChEBI" id="CHEBI:15378"/>
        <dbReference type="ChEBI" id="CHEBI:29985"/>
        <dbReference type="ChEBI" id="CHEBI:30616"/>
        <dbReference type="ChEBI" id="CHEBI:43474"/>
        <dbReference type="ChEBI" id="CHEBI:58359"/>
        <dbReference type="ChEBI" id="CHEBI:78520"/>
        <dbReference type="ChEBI" id="CHEBI:78521"/>
        <dbReference type="ChEBI" id="CHEBI:456216"/>
    </reaction>
</comment>
<comment type="function">
    <text evidence="3 6">Allows the formation of correctly charged Asn-tRNA(Asn) or Gln-tRNA(Gln) through the transamidation of misacylated Asp-tRNA(Asn) or Glu-tRNA(Gln) in organisms which lack either or both of asparaginyl-tRNA or glutaminyl-tRNA synthetases. The reaction takes place in the presence of glutamine and ATP through an activated phospho-Asp-tRNA(Asn) or phospho-Glu-tRNA(Gln).</text>
</comment>
<dbReference type="GO" id="GO:0006412">
    <property type="term" value="P:translation"/>
    <property type="evidence" value="ECO:0007669"/>
    <property type="project" value="UniProtKB-UniRule"/>
</dbReference>
<evidence type="ECO:0000256" key="4">
    <source>
        <dbReference type="ARBA" id="ARBA00047380"/>
    </source>
</evidence>
<protein>
    <recommendedName>
        <fullName evidence="6">Aspartyl/glutamyl-tRNA(Asn/Gln) amidotransferase subunit C</fullName>
        <shortName evidence="6">Asp/Glu-ADT subunit C</shortName>
        <ecNumber evidence="6">6.3.5.-</ecNumber>
    </recommendedName>
</protein>
<evidence type="ECO:0000256" key="2">
    <source>
        <dbReference type="ARBA" id="ARBA00011123"/>
    </source>
</evidence>
<dbReference type="HAMAP" id="MF_00122">
    <property type="entry name" value="GatC"/>
    <property type="match status" value="1"/>
</dbReference>
<dbReference type="GO" id="GO:0050567">
    <property type="term" value="F:glutaminyl-tRNA synthase (glutamine-hydrolyzing) activity"/>
    <property type="evidence" value="ECO:0007669"/>
    <property type="project" value="UniProtKB-UniRule"/>
</dbReference>
<sequence length="94" mass="11142">MAITKEDINYVAKLARLEFKESEEDVLINDLNKMLEYVNSLNELNVEDEEVVINPYYMENKFREDNVEKSLETDAVIKNFPEHIKDYIIVPKIM</sequence>
<gene>
    <name evidence="6" type="primary">gatC</name>
    <name evidence="7" type="ORF">CTDIVETGP_1876</name>
</gene>
<comment type="similarity">
    <text evidence="1 6">Belongs to the GatC family.</text>
</comment>
<dbReference type="GO" id="GO:0070681">
    <property type="term" value="P:glutaminyl-tRNAGln biosynthesis via transamidation"/>
    <property type="evidence" value="ECO:0007669"/>
    <property type="project" value="TreeGrafter"/>
</dbReference>
<dbReference type="AlphaFoldDB" id="W6N650"/>
<dbReference type="Gene3D" id="1.10.20.60">
    <property type="entry name" value="Glu-tRNAGln amidotransferase C subunit, N-terminal domain"/>
    <property type="match status" value="1"/>
</dbReference>
<dbReference type="GO" id="GO:0005524">
    <property type="term" value="F:ATP binding"/>
    <property type="evidence" value="ECO:0007669"/>
    <property type="project" value="UniProtKB-KW"/>
</dbReference>
<proteinExistence type="inferred from homology"/>
<dbReference type="GeneID" id="29420811"/>
<keyword evidence="6" id="KW-0547">Nucleotide-binding</keyword>
<comment type="catalytic activity">
    <reaction evidence="4 6">
        <text>L-aspartyl-tRNA(Asn) + L-glutamine + ATP + H2O = L-asparaginyl-tRNA(Asn) + L-glutamate + ADP + phosphate + 2 H(+)</text>
        <dbReference type="Rhea" id="RHEA:14513"/>
        <dbReference type="Rhea" id="RHEA-COMP:9674"/>
        <dbReference type="Rhea" id="RHEA-COMP:9677"/>
        <dbReference type="ChEBI" id="CHEBI:15377"/>
        <dbReference type="ChEBI" id="CHEBI:15378"/>
        <dbReference type="ChEBI" id="CHEBI:29985"/>
        <dbReference type="ChEBI" id="CHEBI:30616"/>
        <dbReference type="ChEBI" id="CHEBI:43474"/>
        <dbReference type="ChEBI" id="CHEBI:58359"/>
        <dbReference type="ChEBI" id="CHEBI:78515"/>
        <dbReference type="ChEBI" id="CHEBI:78516"/>
        <dbReference type="ChEBI" id="CHEBI:456216"/>
    </reaction>
</comment>
<evidence type="ECO:0000256" key="6">
    <source>
        <dbReference type="HAMAP-Rule" id="MF_00122"/>
    </source>
</evidence>
<evidence type="ECO:0000256" key="3">
    <source>
        <dbReference type="ARBA" id="ARBA00024799"/>
    </source>
</evidence>